<dbReference type="SUPFAM" id="SSF53254">
    <property type="entry name" value="Phosphoglycerate mutase-like"/>
    <property type="match status" value="1"/>
</dbReference>
<dbReference type="InterPro" id="IPR050275">
    <property type="entry name" value="PGM_Phosphatase"/>
</dbReference>
<dbReference type="PANTHER" id="PTHR48100">
    <property type="entry name" value="BROAD-SPECIFICITY PHOSPHATASE YOR283W-RELATED"/>
    <property type="match status" value="1"/>
</dbReference>
<dbReference type="Gene3D" id="3.40.50.1240">
    <property type="entry name" value="Phosphoglycerate mutase-like"/>
    <property type="match status" value="1"/>
</dbReference>
<name>A0ABS0LU71_9LACT</name>
<dbReference type="CDD" id="cd07067">
    <property type="entry name" value="HP_PGM_like"/>
    <property type="match status" value="1"/>
</dbReference>
<organism evidence="1 2">
    <name type="scientific">Facklamia lactis</name>
    <dbReference type="NCBI Taxonomy" id="2749967"/>
    <lineage>
        <taxon>Bacteria</taxon>
        <taxon>Bacillati</taxon>
        <taxon>Bacillota</taxon>
        <taxon>Bacilli</taxon>
        <taxon>Lactobacillales</taxon>
        <taxon>Aerococcaceae</taxon>
        <taxon>Facklamia</taxon>
    </lineage>
</organism>
<sequence>MRDDNLRKIYLVRHSIRDFEVKNEEAPLTKEGHDLARDLVQYFRGKGITAIYASPYRRVVQTLEPTAKDLGLPIIRIEDLCERSVGEWVNDFDQFAWKQWQDPHYKLTTGESLHEVRERVVPAFEKILHSNSSSIMIGGHGTALSVLLNHYTEGGFAYDEFKMMTMPDVYLLEIEGTELRSLERLLFFR</sequence>
<accession>A0ABS0LU71</accession>
<protein>
    <submittedName>
        <fullName evidence="1">Histidine phosphatase family protein</fullName>
    </submittedName>
</protein>
<dbReference type="Proteomes" id="UP000721415">
    <property type="component" value="Unassembled WGS sequence"/>
</dbReference>
<reference evidence="1 2" key="1">
    <citation type="submission" date="2020-07" db="EMBL/GenBank/DDBJ databases">
        <title>Facklamia lactis sp. nov., isolated from raw milk.</title>
        <authorList>
            <person name="Doll E.V."/>
            <person name="Huptas C."/>
            <person name="Staib L."/>
            <person name="Wenning M."/>
            <person name="Scherer S."/>
        </authorList>
    </citation>
    <scope>NUCLEOTIDE SEQUENCE [LARGE SCALE GENOMIC DNA]</scope>
    <source>
        <strain evidence="1 2">DSM 111018</strain>
    </source>
</reference>
<evidence type="ECO:0000313" key="2">
    <source>
        <dbReference type="Proteomes" id="UP000721415"/>
    </source>
</evidence>
<dbReference type="EMBL" id="JACBXQ010000005">
    <property type="protein sequence ID" value="MBG9987015.1"/>
    <property type="molecule type" value="Genomic_DNA"/>
</dbReference>
<comment type="caution">
    <text evidence="1">The sequence shown here is derived from an EMBL/GenBank/DDBJ whole genome shotgun (WGS) entry which is preliminary data.</text>
</comment>
<dbReference type="InterPro" id="IPR029033">
    <property type="entry name" value="His_PPase_superfam"/>
</dbReference>
<dbReference type="InterPro" id="IPR013078">
    <property type="entry name" value="His_Pase_superF_clade-1"/>
</dbReference>
<gene>
    <name evidence="1" type="ORF">HZY91_08955</name>
</gene>
<proteinExistence type="predicted"/>
<dbReference type="Pfam" id="PF00300">
    <property type="entry name" value="His_Phos_1"/>
    <property type="match status" value="1"/>
</dbReference>
<keyword evidence="2" id="KW-1185">Reference proteome</keyword>
<evidence type="ECO:0000313" key="1">
    <source>
        <dbReference type="EMBL" id="MBG9987015.1"/>
    </source>
</evidence>